<dbReference type="SUPFAM" id="SSF46689">
    <property type="entry name" value="Homeodomain-like"/>
    <property type="match status" value="1"/>
</dbReference>
<protein>
    <submittedName>
        <fullName evidence="1">Transposase of ISCARN102, IS630 family, N terminal part of the transposase</fullName>
    </submittedName>
</protein>
<accession>E6QU57</accession>
<dbReference type="InterPro" id="IPR009057">
    <property type="entry name" value="Homeodomain-like_sf"/>
</dbReference>
<comment type="caution">
    <text evidence="1">The sequence shown here is derived from an EMBL/GenBank/DDBJ whole genome shotgun (WGS) entry which is preliminary data.</text>
</comment>
<dbReference type="AlphaFoldDB" id="E6QU57"/>
<evidence type="ECO:0000313" key="1">
    <source>
        <dbReference type="EMBL" id="CBI10779.1"/>
    </source>
</evidence>
<organism evidence="1">
    <name type="scientific">mine drainage metagenome</name>
    <dbReference type="NCBI Taxonomy" id="410659"/>
    <lineage>
        <taxon>unclassified sequences</taxon>
        <taxon>metagenomes</taxon>
        <taxon>ecological metagenomes</taxon>
    </lineage>
</organism>
<name>E6QU57_9ZZZZ</name>
<proteinExistence type="predicted"/>
<gene>
    <name evidence="1" type="ORF">CARN7_1575</name>
</gene>
<dbReference type="Pfam" id="PF13565">
    <property type="entry name" value="HTH_32"/>
    <property type="match status" value="1"/>
</dbReference>
<dbReference type="EMBL" id="CABR01000105">
    <property type="protein sequence ID" value="CBI10779.1"/>
    <property type="molecule type" value="Genomic_DNA"/>
</dbReference>
<sequence length="157" mass="17909">MKLYKVTLLANEREELEAITHKGSHQSQKVINALILLNCDEGEFNDHHSRGEDMANILRISMRKIDRVKKRFVEEGLDAALGRQQSQRSYERKADGEFEAHLVALSCGEPPQGFARWSLRLLADRAVELEYVDSISYETVRRVLKKTKSNRGGRLAG</sequence>
<reference evidence="1" key="1">
    <citation type="submission" date="2009-10" db="EMBL/GenBank/DDBJ databases">
        <title>Diversity of trophic interactions inside an arsenic-rich microbial ecosystem.</title>
        <authorList>
            <person name="Bertin P.N."/>
            <person name="Heinrich-Salmeron A."/>
            <person name="Pelletier E."/>
            <person name="Goulhen-Chollet F."/>
            <person name="Arsene-Ploetze F."/>
            <person name="Gallien S."/>
            <person name="Calteau A."/>
            <person name="Vallenet D."/>
            <person name="Casiot C."/>
            <person name="Chane-Woon-Ming B."/>
            <person name="Giloteaux L."/>
            <person name="Barakat M."/>
            <person name="Bonnefoy V."/>
            <person name="Bruneel O."/>
            <person name="Chandler M."/>
            <person name="Cleiss J."/>
            <person name="Duran R."/>
            <person name="Elbaz-Poulichet F."/>
            <person name="Fonknechten N."/>
            <person name="Lauga B."/>
            <person name="Mornico D."/>
            <person name="Ortet P."/>
            <person name="Schaeffer C."/>
            <person name="Siguier P."/>
            <person name="Alexander Thil Smith A."/>
            <person name="Van Dorsselaer A."/>
            <person name="Weissenbach J."/>
            <person name="Medigue C."/>
            <person name="Le Paslier D."/>
        </authorList>
    </citation>
    <scope>NUCLEOTIDE SEQUENCE</scope>
</reference>